<comment type="caution">
    <text evidence="2">The sequence shown here is derived from an EMBL/GenBank/DDBJ whole genome shotgun (WGS) entry which is preliminary data.</text>
</comment>
<feature type="domain" description="Serine/threonine specific protein phosphatases" evidence="1">
    <location>
        <begin position="76"/>
        <end position="81"/>
    </location>
</feature>
<evidence type="ECO:0000313" key="3">
    <source>
        <dbReference type="Proteomes" id="UP001306119"/>
    </source>
</evidence>
<sequence length="233" mass="26574">MFKKTTIATVFNADMYNKLFFVGDLHGERELLESELDKIGFDKEHDLLVGVGDLIDRGTDSLWTLELINEPWFKSVRGNHEQMAIDAVCDLGYDHRERGNRKGHWMNEGGIWFWQLAPEQRAFAKRLINQCQQLPLILELHRHGKKIVVCHADYPLNEYVTSQPVPEINILCSRKRIRAIRGGDNESIIINGADLFVFGHTSLRKPLIIGNICYIDTGAVFSNKLTIIEASAI</sequence>
<dbReference type="InterPro" id="IPR029052">
    <property type="entry name" value="Metallo-depent_PP-like"/>
</dbReference>
<dbReference type="SUPFAM" id="SSF56300">
    <property type="entry name" value="Metallo-dependent phosphatases"/>
    <property type="match status" value="1"/>
</dbReference>
<dbReference type="PROSITE" id="PS00125">
    <property type="entry name" value="SER_THR_PHOSPHATASE"/>
    <property type="match status" value="1"/>
</dbReference>
<protein>
    <submittedName>
        <fullName evidence="2">Metallophosphoesterase</fullName>
    </submittedName>
</protein>
<dbReference type="Gene3D" id="3.60.21.10">
    <property type="match status" value="1"/>
</dbReference>
<reference evidence="2 3" key="1">
    <citation type="submission" date="2024-01" db="EMBL/GenBank/DDBJ databases">
        <title>Active colonisers of the gastrointestinal tract of Atlantic salmon farmed in a warm water region.</title>
        <authorList>
            <person name="Bowman J.P."/>
        </authorList>
    </citation>
    <scope>NUCLEOTIDE SEQUENCE [LARGE SCALE GENOMIC DNA]</scope>
    <source>
        <strain evidence="2 3">S3MW1</strain>
    </source>
</reference>
<proteinExistence type="predicted"/>
<dbReference type="RefSeq" id="WP_327775287.1">
    <property type="nucleotide sequence ID" value="NZ_JAYXUG010000013.1"/>
</dbReference>
<dbReference type="InterPro" id="IPR006186">
    <property type="entry name" value="Ser/Thr-sp_prot-phosphatase"/>
</dbReference>
<organism evidence="2 3">
    <name type="scientific">Photobacterium toruni</name>
    <dbReference type="NCBI Taxonomy" id="1935446"/>
    <lineage>
        <taxon>Bacteria</taxon>
        <taxon>Pseudomonadati</taxon>
        <taxon>Pseudomonadota</taxon>
        <taxon>Gammaproteobacteria</taxon>
        <taxon>Vibrionales</taxon>
        <taxon>Vibrionaceae</taxon>
        <taxon>Photobacterium</taxon>
    </lineage>
</organism>
<keyword evidence="3" id="KW-1185">Reference proteome</keyword>
<evidence type="ECO:0000259" key="1">
    <source>
        <dbReference type="PROSITE" id="PS00125"/>
    </source>
</evidence>
<evidence type="ECO:0000313" key="2">
    <source>
        <dbReference type="EMBL" id="MEC6832986.1"/>
    </source>
</evidence>
<name>A0ABU6L8T2_9GAMM</name>
<dbReference type="Pfam" id="PF00149">
    <property type="entry name" value="Metallophos"/>
    <property type="match status" value="1"/>
</dbReference>
<dbReference type="EMBL" id="JAYXUG010000013">
    <property type="protein sequence ID" value="MEC6832986.1"/>
    <property type="molecule type" value="Genomic_DNA"/>
</dbReference>
<dbReference type="PANTHER" id="PTHR42850">
    <property type="entry name" value="METALLOPHOSPHOESTERASE"/>
    <property type="match status" value="1"/>
</dbReference>
<accession>A0ABU6L8T2</accession>
<dbReference type="PANTHER" id="PTHR42850:SF10">
    <property type="entry name" value="SERINE_THREONINE-PROTEIN PHOSPHATASE 1"/>
    <property type="match status" value="1"/>
</dbReference>
<dbReference type="InterPro" id="IPR050126">
    <property type="entry name" value="Ap4A_hydrolase"/>
</dbReference>
<gene>
    <name evidence="2" type="ORF">VXS06_14560</name>
</gene>
<dbReference type="Proteomes" id="UP001306119">
    <property type="component" value="Unassembled WGS sequence"/>
</dbReference>
<dbReference type="InterPro" id="IPR004843">
    <property type="entry name" value="Calcineurin-like_PHP"/>
</dbReference>